<dbReference type="RefSeq" id="WP_322497758.1">
    <property type="nucleotide sequence ID" value="NZ_JARGYT010000034.1"/>
</dbReference>
<protein>
    <submittedName>
        <fullName evidence="4">SpoU family RNA methyltransferase</fullName>
    </submittedName>
</protein>
<feature type="domain" description="RNA 2-O ribose methyltransferase substrate binding" evidence="3">
    <location>
        <begin position="5"/>
        <end position="80"/>
    </location>
</feature>
<dbReference type="Proteomes" id="UP001293791">
    <property type="component" value="Unassembled WGS sequence"/>
</dbReference>
<dbReference type="CDD" id="cd18103">
    <property type="entry name" value="SpoU-like_RlmB"/>
    <property type="match status" value="1"/>
</dbReference>
<dbReference type="InterPro" id="IPR029064">
    <property type="entry name" value="Ribosomal_eL30-like_sf"/>
</dbReference>
<comment type="caution">
    <text evidence="4">The sequence shown here is derived from an EMBL/GenBank/DDBJ whole genome shotgun (WGS) entry which is preliminary data.</text>
</comment>
<dbReference type="GO" id="GO:0008168">
    <property type="term" value="F:methyltransferase activity"/>
    <property type="evidence" value="ECO:0007669"/>
    <property type="project" value="UniProtKB-KW"/>
</dbReference>
<dbReference type="Gene3D" id="3.30.1330.30">
    <property type="match status" value="1"/>
</dbReference>
<dbReference type="SMART" id="SM00967">
    <property type="entry name" value="SpoU_sub_bind"/>
    <property type="match status" value="1"/>
</dbReference>
<evidence type="ECO:0000256" key="1">
    <source>
        <dbReference type="ARBA" id="ARBA00022603"/>
    </source>
</evidence>
<dbReference type="PANTHER" id="PTHR46429">
    <property type="entry name" value="23S RRNA (GUANOSINE-2'-O-)-METHYLTRANSFERASE RLMB"/>
    <property type="match status" value="1"/>
</dbReference>
<dbReference type="GO" id="GO:0032259">
    <property type="term" value="P:methylation"/>
    <property type="evidence" value="ECO:0007669"/>
    <property type="project" value="UniProtKB-KW"/>
</dbReference>
<accession>A0ABU5L832</accession>
<keyword evidence="1 4" id="KW-0489">Methyltransferase</keyword>
<keyword evidence="2" id="KW-0808">Transferase</keyword>
<sequence>MKSILIYGKHSVLAAMFNSRRHVDEIFITKKCYEELEDQILKSDRKSLIKIVDNSYIKRIAGEENASQGILLKARTIEQPTFDQAVRKFKEGNILIIDGIEDPRNLGSIIRSAAAFGIKFIVLPKHNTPEESSYMLKSAAGYFEKIPLVYVSNIYRSMELLKKEGYWIIGLDAGSEKNLTDVQNFEKTALLIGAEGKGIRHGTLKGCDIVAKIFMESNVESLNVSNAAAIAMYELYKLKQ</sequence>
<dbReference type="InterPro" id="IPR001537">
    <property type="entry name" value="SpoU_MeTrfase"/>
</dbReference>
<dbReference type="InterPro" id="IPR013123">
    <property type="entry name" value="SpoU_subst-bd"/>
</dbReference>
<dbReference type="Pfam" id="PF08032">
    <property type="entry name" value="SpoU_sub_bind"/>
    <property type="match status" value="1"/>
</dbReference>
<proteinExistence type="predicted"/>
<name>A0ABU5L832_9RICK</name>
<organism evidence="4 5">
    <name type="scientific">Candidatus Cyrtobacter comes</name>
    <dbReference type="NCBI Taxonomy" id="675776"/>
    <lineage>
        <taxon>Bacteria</taxon>
        <taxon>Pseudomonadati</taxon>
        <taxon>Pseudomonadota</taxon>
        <taxon>Alphaproteobacteria</taxon>
        <taxon>Rickettsiales</taxon>
        <taxon>Candidatus Midichloriaceae</taxon>
        <taxon>Candidatus Cyrtobacter</taxon>
    </lineage>
</organism>
<evidence type="ECO:0000259" key="3">
    <source>
        <dbReference type="SMART" id="SM00967"/>
    </source>
</evidence>
<evidence type="ECO:0000313" key="5">
    <source>
        <dbReference type="Proteomes" id="UP001293791"/>
    </source>
</evidence>
<dbReference type="InterPro" id="IPR029026">
    <property type="entry name" value="tRNA_m1G_MTases_N"/>
</dbReference>
<dbReference type="SUPFAM" id="SSF55315">
    <property type="entry name" value="L30e-like"/>
    <property type="match status" value="1"/>
</dbReference>
<dbReference type="NCBIfam" id="TIGR00186">
    <property type="entry name" value="rRNA_methyl_3"/>
    <property type="match status" value="1"/>
</dbReference>
<gene>
    <name evidence="4" type="ORF">Cyrtocomes_00661</name>
</gene>
<dbReference type="InterPro" id="IPR004441">
    <property type="entry name" value="rRNA_MeTrfase_TrmH"/>
</dbReference>
<dbReference type="Gene3D" id="3.40.1280.10">
    <property type="match status" value="1"/>
</dbReference>
<dbReference type="EMBL" id="JARGYT010000034">
    <property type="protein sequence ID" value="MDZ5762282.1"/>
    <property type="molecule type" value="Genomic_DNA"/>
</dbReference>
<evidence type="ECO:0000256" key="2">
    <source>
        <dbReference type="ARBA" id="ARBA00022679"/>
    </source>
</evidence>
<dbReference type="InterPro" id="IPR029028">
    <property type="entry name" value="Alpha/beta_knot_MTases"/>
</dbReference>
<dbReference type="PANTHER" id="PTHR46429:SF1">
    <property type="entry name" value="23S RRNA (GUANOSINE-2'-O-)-METHYLTRANSFERASE RLMB"/>
    <property type="match status" value="1"/>
</dbReference>
<reference evidence="4 5" key="1">
    <citation type="submission" date="2023-02" db="EMBL/GenBank/DDBJ databases">
        <title>Host association and intracellularity evolved multiple times independently in the Rickettsiales.</title>
        <authorList>
            <person name="Castelli M."/>
            <person name="Nardi T."/>
            <person name="Gammuto L."/>
            <person name="Bellinzona G."/>
            <person name="Sabaneyeva E."/>
            <person name="Potekhin A."/>
            <person name="Serra V."/>
            <person name="Petroni G."/>
            <person name="Sassera D."/>
        </authorList>
    </citation>
    <scope>NUCLEOTIDE SEQUENCE [LARGE SCALE GENOMIC DNA]</scope>
    <source>
        <strain evidence="4 5">BOD18</strain>
    </source>
</reference>
<keyword evidence="5" id="KW-1185">Reference proteome</keyword>
<dbReference type="SUPFAM" id="SSF75217">
    <property type="entry name" value="alpha/beta knot"/>
    <property type="match status" value="1"/>
</dbReference>
<dbReference type="Pfam" id="PF00588">
    <property type="entry name" value="SpoU_methylase"/>
    <property type="match status" value="1"/>
</dbReference>
<evidence type="ECO:0000313" key="4">
    <source>
        <dbReference type="EMBL" id="MDZ5762282.1"/>
    </source>
</evidence>